<sequence>MPRENYLHCTTWSIFLEVLFCGITLLCNFVAEAVVPNLKLNTVLEVEFQGVKKTLHHASVGTPRPVASKLAADTPLLIGQFYKWLKWYSSMVY</sequence>
<evidence type="ECO:0000313" key="3">
    <source>
        <dbReference type="Proteomes" id="UP001359559"/>
    </source>
</evidence>
<keyword evidence="1" id="KW-1133">Transmembrane helix</keyword>
<protein>
    <submittedName>
        <fullName evidence="2">Uncharacterized protein</fullName>
    </submittedName>
</protein>
<dbReference type="EMBL" id="JAYKXN010000002">
    <property type="protein sequence ID" value="KAK7312028.1"/>
    <property type="molecule type" value="Genomic_DNA"/>
</dbReference>
<keyword evidence="1" id="KW-0472">Membrane</keyword>
<comment type="caution">
    <text evidence="2">The sequence shown here is derived from an EMBL/GenBank/DDBJ whole genome shotgun (WGS) entry which is preliminary data.</text>
</comment>
<gene>
    <name evidence="2" type="ORF">RJT34_10571</name>
</gene>
<keyword evidence="3" id="KW-1185">Reference proteome</keyword>
<evidence type="ECO:0000256" key="1">
    <source>
        <dbReference type="SAM" id="Phobius"/>
    </source>
</evidence>
<proteinExistence type="predicted"/>
<organism evidence="2 3">
    <name type="scientific">Clitoria ternatea</name>
    <name type="common">Butterfly pea</name>
    <dbReference type="NCBI Taxonomy" id="43366"/>
    <lineage>
        <taxon>Eukaryota</taxon>
        <taxon>Viridiplantae</taxon>
        <taxon>Streptophyta</taxon>
        <taxon>Embryophyta</taxon>
        <taxon>Tracheophyta</taxon>
        <taxon>Spermatophyta</taxon>
        <taxon>Magnoliopsida</taxon>
        <taxon>eudicotyledons</taxon>
        <taxon>Gunneridae</taxon>
        <taxon>Pentapetalae</taxon>
        <taxon>rosids</taxon>
        <taxon>fabids</taxon>
        <taxon>Fabales</taxon>
        <taxon>Fabaceae</taxon>
        <taxon>Papilionoideae</taxon>
        <taxon>50 kb inversion clade</taxon>
        <taxon>NPAAA clade</taxon>
        <taxon>indigoferoid/millettioid clade</taxon>
        <taxon>Phaseoleae</taxon>
        <taxon>Clitoria</taxon>
    </lineage>
</organism>
<dbReference type="Proteomes" id="UP001359559">
    <property type="component" value="Unassembled WGS sequence"/>
</dbReference>
<accession>A0AAN9K934</accession>
<evidence type="ECO:0000313" key="2">
    <source>
        <dbReference type="EMBL" id="KAK7312028.1"/>
    </source>
</evidence>
<keyword evidence="1" id="KW-0812">Transmembrane</keyword>
<name>A0AAN9K934_CLITE</name>
<reference evidence="2 3" key="1">
    <citation type="submission" date="2024-01" db="EMBL/GenBank/DDBJ databases">
        <title>The genomes of 5 underutilized Papilionoideae crops provide insights into root nodulation and disease resistance.</title>
        <authorList>
            <person name="Yuan L."/>
        </authorList>
    </citation>
    <scope>NUCLEOTIDE SEQUENCE [LARGE SCALE GENOMIC DNA]</scope>
    <source>
        <strain evidence="2">LY-2023</strain>
        <tissue evidence="2">Leaf</tissue>
    </source>
</reference>
<feature type="transmembrane region" description="Helical" evidence="1">
    <location>
        <begin position="12"/>
        <end position="31"/>
    </location>
</feature>
<dbReference type="AlphaFoldDB" id="A0AAN9K934"/>